<name>A0A6L6IF85_9ENTR</name>
<gene>
    <name evidence="1" type="ORF">GJV78_03215</name>
</gene>
<keyword evidence="2" id="KW-1185">Reference proteome</keyword>
<proteinExistence type="predicted"/>
<dbReference type="EMBL" id="WMJZ01000003">
    <property type="protein sequence ID" value="MTH45289.1"/>
    <property type="molecule type" value="Genomic_DNA"/>
</dbReference>
<evidence type="ECO:0000313" key="1">
    <source>
        <dbReference type="EMBL" id="MTH45289.1"/>
    </source>
</evidence>
<dbReference type="AlphaFoldDB" id="A0A6L6IF85"/>
<dbReference type="OrthoDB" id="6574330at2"/>
<reference evidence="1 2" key="1">
    <citation type="submission" date="2019-11" db="EMBL/GenBank/DDBJ databases">
        <title>Escherichia alba sp. nov. isolated from the gut of plastic-eating superworms Zophobas atratus.</title>
        <authorList>
            <person name="Yang Y."/>
        </authorList>
    </citation>
    <scope>NUCLEOTIDE SEQUENCE [LARGE SCALE GENOMIC DNA]</scope>
    <source>
        <strain evidence="2">BIT-B35</strain>
    </source>
</reference>
<dbReference type="RefSeq" id="WP_155106970.1">
    <property type="nucleotide sequence ID" value="NZ_WMJZ01000003.1"/>
</dbReference>
<evidence type="ECO:0000313" key="2">
    <source>
        <dbReference type="Proteomes" id="UP000477739"/>
    </source>
</evidence>
<accession>A0A6L6IF85</accession>
<protein>
    <submittedName>
        <fullName evidence="1">Uncharacterized protein</fullName>
    </submittedName>
</protein>
<sequence length="104" mass="11773">MLQKKSFYNRHTSSCMCVGFGLLVSSMSLALTGRRQRRSNLFQADLSLTRGSLRLFKFVPDEFDTVSPRDSACRPHPFGASPGAVQNALRFVLQLELFRVYINI</sequence>
<organism evidence="1 2">
    <name type="scientific">Intestinirhabdus alba</name>
    <dbReference type="NCBI Taxonomy" id="2899544"/>
    <lineage>
        <taxon>Bacteria</taxon>
        <taxon>Pseudomonadati</taxon>
        <taxon>Pseudomonadota</taxon>
        <taxon>Gammaproteobacteria</taxon>
        <taxon>Enterobacterales</taxon>
        <taxon>Enterobacteriaceae</taxon>
        <taxon>Intestinirhabdus</taxon>
    </lineage>
</organism>
<dbReference type="Proteomes" id="UP000477739">
    <property type="component" value="Unassembled WGS sequence"/>
</dbReference>
<comment type="caution">
    <text evidence="1">The sequence shown here is derived from an EMBL/GenBank/DDBJ whole genome shotgun (WGS) entry which is preliminary data.</text>
</comment>